<reference evidence="3 4" key="1">
    <citation type="journal article" date="2018" name="Syst. Appl. Microbiol.">
        <title>A new symbiotic nanoarchaeote (Candidatus Nanoclepta minutus) and its host (Zestosphaera tikiterensis gen. nov., sp. nov.) from a New Zealand hot spring.</title>
        <authorList>
            <person name="St John E."/>
            <person name="Liu Y."/>
            <person name="Podar M."/>
            <person name="Stott M.B."/>
            <person name="Meneghin J."/>
            <person name="Chen Z."/>
            <person name="Lagutin K."/>
            <person name="Mitchell K."/>
            <person name="Reysenbach A.L."/>
        </authorList>
    </citation>
    <scope>NUCLEOTIDE SEQUENCE [LARGE SCALE GENOMIC DNA]</scope>
    <source>
        <strain evidence="3">NZ3</strain>
    </source>
</reference>
<organism evidence="3 4">
    <name type="scientific">Candidatus Nanoclepta minutus</name>
    <dbReference type="NCBI Taxonomy" id="1940235"/>
    <lineage>
        <taxon>Archaea</taxon>
        <taxon>Nanobdellota</taxon>
        <taxon>Candidatus Nanoclepta</taxon>
    </lineage>
</organism>
<evidence type="ECO:0000313" key="4">
    <source>
        <dbReference type="Proteomes" id="UP000266622"/>
    </source>
</evidence>
<dbReference type="AlphaFoldDB" id="A0A397WMK8"/>
<evidence type="ECO:0000256" key="2">
    <source>
        <dbReference type="SAM" id="Phobius"/>
    </source>
</evidence>
<feature type="transmembrane region" description="Helical" evidence="2">
    <location>
        <begin position="209"/>
        <end position="225"/>
    </location>
</feature>
<evidence type="ECO:0000256" key="1">
    <source>
        <dbReference type="SAM" id="MobiDB-lite"/>
    </source>
</evidence>
<evidence type="ECO:0000313" key="3">
    <source>
        <dbReference type="EMBL" id="RIB35305.1"/>
    </source>
</evidence>
<sequence>MLLDDIARIRGTWTYLRESVSRYSSLSQQERENVKRRLLEMKKYVESLISNYKDALVAATILDEAQRLLQSIHSLISLLRGGDYYGSVSPEELKLRLSRVDNSLNELFRLVMERRTVLENVSYSRSKREEVKATTPKVEVKEEVTKEEPEIKAKESEKPKEEKKEEKESKEEEKKEKKSKENKIIRKIFLALSFPFILLSLYYLFISNSIYFLIFSSVAIVFYFLGSRKIPFGAIIMVVLLFIIIHTFTATAFSRYICLSTGYCPGESKEENNEKYLAAVKENILKAFRDMQMIMSNPEAYFIEKQAESEALDESYKYLLDISSPYSVYPVYYMVGKSEKEVDISKSPPLLYSVRSSLPENVQEIRVDSYCMVSPGISLSCIKSIDYEYNFSYNGKVYYVIKQTNEKLPIYGILNYFCYIPSFTINLTSCEDLRSSRFYMKNLFILRLNGVKTTTYYKFLVVDSNLIAQAIKNNKDIYAYLNMNEYEYDRGYFKGFIDFPKINVLRLGVISKYPLIIFEENKNAGRMVNDVIYISLSNIEEIYNILGIRIRITYNPNETSIKTNLPKETNNSLYSLNCTDGNGEITCNIWFNYADDGFLGRNLYLNLYKENSESLFFFIPIEVGIGRAFREYSEVLITAEAEYDIEKIISNSIEYVPLAIPS</sequence>
<keyword evidence="2" id="KW-1133">Transmembrane helix</keyword>
<feature type="transmembrane region" description="Helical" evidence="2">
    <location>
        <begin position="232"/>
        <end position="253"/>
    </location>
</feature>
<name>A0A397WMK8_9ARCH</name>
<protein>
    <submittedName>
        <fullName evidence="3">Uncharacterized protein</fullName>
    </submittedName>
</protein>
<proteinExistence type="predicted"/>
<accession>A0A397WMK8</accession>
<comment type="caution">
    <text evidence="3">The sequence shown here is derived from an EMBL/GenBank/DDBJ whole genome shotgun (WGS) entry which is preliminary data.</text>
</comment>
<dbReference type="Proteomes" id="UP000266622">
    <property type="component" value="Unassembled WGS sequence"/>
</dbReference>
<feature type="region of interest" description="Disordered" evidence="1">
    <location>
        <begin position="136"/>
        <end position="176"/>
    </location>
</feature>
<feature type="transmembrane region" description="Helical" evidence="2">
    <location>
        <begin position="184"/>
        <end position="203"/>
    </location>
</feature>
<keyword evidence="2" id="KW-0472">Membrane</keyword>
<dbReference type="EMBL" id="MWMI01000003">
    <property type="protein sequence ID" value="RIB35305.1"/>
    <property type="molecule type" value="Genomic_DNA"/>
</dbReference>
<keyword evidence="2" id="KW-0812">Transmembrane</keyword>
<gene>
    <name evidence="3" type="ORF">BXU00_02125</name>
</gene>